<feature type="region of interest" description="Disordered" evidence="1">
    <location>
        <begin position="1"/>
        <end position="42"/>
    </location>
</feature>
<feature type="compositionally biased region" description="Low complexity" evidence="1">
    <location>
        <begin position="12"/>
        <end position="23"/>
    </location>
</feature>
<dbReference type="STRING" id="115433.SAMN05421835_108191"/>
<proteinExistence type="predicted"/>
<dbReference type="OrthoDB" id="3630017at2"/>
<dbReference type="AlphaFoldDB" id="A0A1I3U1B8"/>
<evidence type="ECO:0000313" key="3">
    <source>
        <dbReference type="Proteomes" id="UP000199025"/>
    </source>
</evidence>
<reference evidence="2 3" key="1">
    <citation type="submission" date="2016-10" db="EMBL/GenBank/DDBJ databases">
        <authorList>
            <person name="de Groot N.N."/>
        </authorList>
    </citation>
    <scope>NUCLEOTIDE SEQUENCE [LARGE SCALE GENOMIC DNA]</scope>
    <source>
        <strain evidence="2 3">DSM 44468</strain>
    </source>
</reference>
<dbReference type="Proteomes" id="UP000199025">
    <property type="component" value="Unassembled WGS sequence"/>
</dbReference>
<evidence type="ECO:0000313" key="2">
    <source>
        <dbReference type="EMBL" id="SFJ76760.1"/>
    </source>
</evidence>
<dbReference type="RefSeq" id="WP_143249868.1">
    <property type="nucleotide sequence ID" value="NZ_FORP01000008.1"/>
</dbReference>
<name>A0A1I3U1B8_9PSEU</name>
<gene>
    <name evidence="2" type="ORF">SAMN05421835_108191</name>
</gene>
<protein>
    <submittedName>
        <fullName evidence="2">Uncharacterized protein</fullName>
    </submittedName>
</protein>
<organism evidence="2 3">
    <name type="scientific">Amycolatopsis sacchari</name>
    <dbReference type="NCBI Taxonomy" id="115433"/>
    <lineage>
        <taxon>Bacteria</taxon>
        <taxon>Bacillati</taxon>
        <taxon>Actinomycetota</taxon>
        <taxon>Actinomycetes</taxon>
        <taxon>Pseudonocardiales</taxon>
        <taxon>Pseudonocardiaceae</taxon>
        <taxon>Amycolatopsis</taxon>
    </lineage>
</organism>
<keyword evidence="3" id="KW-1185">Reference proteome</keyword>
<evidence type="ECO:0000256" key="1">
    <source>
        <dbReference type="SAM" id="MobiDB-lite"/>
    </source>
</evidence>
<accession>A0A1I3U1B8</accession>
<sequence length="112" mass="12243">MTRYLITKDPGAAARTAKNENAAPGLPSQPRQDPKGRTPMVSQQLLHRASQRTGFQIDLVAGAVEVIAWRHRDGHSVAEITRYLYTQLGPDCAAASRSFVEWVIDSVRAGEG</sequence>
<dbReference type="EMBL" id="FORP01000008">
    <property type="protein sequence ID" value="SFJ76760.1"/>
    <property type="molecule type" value="Genomic_DNA"/>
</dbReference>